<dbReference type="InterPro" id="IPR003675">
    <property type="entry name" value="Rce1/LyrA-like_dom"/>
</dbReference>
<feature type="non-terminal residue" evidence="3">
    <location>
        <position position="1"/>
    </location>
</feature>
<feature type="domain" description="CAAX prenyl protease 2/Lysostaphin resistance protein A-like" evidence="2">
    <location>
        <begin position="77"/>
        <end position="166"/>
    </location>
</feature>
<comment type="caution">
    <text evidence="3">The sequence shown here is derived from an EMBL/GenBank/DDBJ whole genome shotgun (WGS) entry which is preliminary data.</text>
</comment>
<keyword evidence="1" id="KW-0472">Membrane</keyword>
<accession>A0ABS5BF31</accession>
<dbReference type="PANTHER" id="PTHR36435:SF1">
    <property type="entry name" value="CAAX AMINO TERMINAL PROTEASE FAMILY PROTEIN"/>
    <property type="match status" value="1"/>
</dbReference>
<evidence type="ECO:0000313" key="4">
    <source>
        <dbReference type="Proteomes" id="UP000810130"/>
    </source>
</evidence>
<keyword evidence="1" id="KW-0812">Transmembrane</keyword>
<keyword evidence="3" id="KW-0482">Metalloprotease</keyword>
<sequence length="176" mass="19649">VKGHSLAGMIFLITIAYPYHRWISPLGIGQVWQRSSVLPAIAVVAIYSIEFSYGKLTGQAPETWVETLLNQPLAQLSAVFLTILILSPVSEEIIFRGINLNVFRTKYKWTQWVGIVFVSLGFAAMHIQYKNLSTFVEMLTLSIVLAWARVRSGGMLLPIMLHSLASILAVIFTLLD</sequence>
<proteinExistence type="predicted"/>
<dbReference type="RefSeq" id="WP_210175210.1">
    <property type="nucleotide sequence ID" value="NZ_JAGJWX010000020.1"/>
</dbReference>
<dbReference type="Pfam" id="PF02517">
    <property type="entry name" value="Rce1-like"/>
    <property type="match status" value="1"/>
</dbReference>
<feature type="transmembrane region" description="Helical" evidence="1">
    <location>
        <begin position="155"/>
        <end position="175"/>
    </location>
</feature>
<evidence type="ECO:0000259" key="2">
    <source>
        <dbReference type="Pfam" id="PF02517"/>
    </source>
</evidence>
<evidence type="ECO:0000256" key="1">
    <source>
        <dbReference type="SAM" id="Phobius"/>
    </source>
</evidence>
<name>A0ABS5BF31_9GAMM</name>
<gene>
    <name evidence="3" type="ORF">J8657_13655</name>
</gene>
<organism evidence="3 4">
    <name type="scientific">Dickeya oryzae</name>
    <dbReference type="NCBI Taxonomy" id="1240404"/>
    <lineage>
        <taxon>Bacteria</taxon>
        <taxon>Pseudomonadati</taxon>
        <taxon>Pseudomonadota</taxon>
        <taxon>Gammaproteobacteria</taxon>
        <taxon>Enterobacterales</taxon>
        <taxon>Pectobacteriaceae</taxon>
        <taxon>Dickeya</taxon>
    </lineage>
</organism>
<keyword evidence="1" id="KW-1133">Transmembrane helix</keyword>
<evidence type="ECO:0000313" key="3">
    <source>
        <dbReference type="EMBL" id="MBP2858647.1"/>
    </source>
</evidence>
<protein>
    <submittedName>
        <fullName evidence="3">CPBP family intramembrane metalloprotease</fullName>
    </submittedName>
</protein>
<dbReference type="PANTHER" id="PTHR36435">
    <property type="entry name" value="SLR1288 PROTEIN"/>
    <property type="match status" value="1"/>
</dbReference>
<feature type="transmembrane region" description="Helical" evidence="1">
    <location>
        <begin position="73"/>
        <end position="95"/>
    </location>
</feature>
<dbReference type="Proteomes" id="UP000810130">
    <property type="component" value="Unassembled WGS sequence"/>
</dbReference>
<reference evidence="3 4" key="1">
    <citation type="submission" date="2021-04" db="EMBL/GenBank/DDBJ databases">
        <title>Genomic and host-range diversity within the Dickeya zeae complex, identification of D. zeae and D. oryzae members, proposal of two novel subspecies D. zeae subsp. zeae subsp. nov. and D. zeae subsp. dombae subsp. nov.</title>
        <authorList>
            <person name="Van Gijsegem F."/>
            <person name="Hugouvieux-Cotte-Pattat N."/>
        </authorList>
    </citation>
    <scope>NUCLEOTIDE SEQUENCE [LARGE SCALE GENOMIC DNA]</scope>
    <source>
        <strain evidence="3 4">FVG03</strain>
    </source>
</reference>
<keyword evidence="4" id="KW-1185">Reference proteome</keyword>
<dbReference type="GO" id="GO:0008237">
    <property type="term" value="F:metallopeptidase activity"/>
    <property type="evidence" value="ECO:0007669"/>
    <property type="project" value="UniProtKB-KW"/>
</dbReference>
<keyword evidence="3" id="KW-0378">Hydrolase</keyword>
<feature type="transmembrane region" description="Helical" evidence="1">
    <location>
        <begin position="35"/>
        <end position="53"/>
    </location>
</feature>
<feature type="transmembrane region" description="Helical" evidence="1">
    <location>
        <begin position="6"/>
        <end position="23"/>
    </location>
</feature>
<dbReference type="InterPro" id="IPR052710">
    <property type="entry name" value="CAAX_protease"/>
</dbReference>
<keyword evidence="3" id="KW-0645">Protease</keyword>
<dbReference type="EMBL" id="JAGJWX010000020">
    <property type="protein sequence ID" value="MBP2858647.1"/>
    <property type="molecule type" value="Genomic_DNA"/>
</dbReference>
<feature type="transmembrane region" description="Helical" evidence="1">
    <location>
        <begin position="107"/>
        <end position="125"/>
    </location>
</feature>